<organism evidence="1 2">
    <name type="scientific">Sphaerodactylus townsendi</name>
    <dbReference type="NCBI Taxonomy" id="933632"/>
    <lineage>
        <taxon>Eukaryota</taxon>
        <taxon>Metazoa</taxon>
        <taxon>Chordata</taxon>
        <taxon>Craniata</taxon>
        <taxon>Vertebrata</taxon>
        <taxon>Euteleostomi</taxon>
        <taxon>Lepidosauria</taxon>
        <taxon>Squamata</taxon>
        <taxon>Bifurcata</taxon>
        <taxon>Gekkota</taxon>
        <taxon>Sphaerodactylidae</taxon>
        <taxon>Sphaerodactylus</taxon>
    </lineage>
</organism>
<proteinExistence type="predicted"/>
<dbReference type="Proteomes" id="UP000827872">
    <property type="component" value="Linkage Group LG08"/>
</dbReference>
<gene>
    <name evidence="1" type="ORF">K3G42_019887</name>
</gene>
<comment type="caution">
    <text evidence="1">The sequence shown here is derived from an EMBL/GenBank/DDBJ whole genome shotgun (WGS) entry which is preliminary data.</text>
</comment>
<accession>A0ACB8FAL8</accession>
<reference evidence="1" key="1">
    <citation type="submission" date="2021-08" db="EMBL/GenBank/DDBJ databases">
        <title>The first chromosome-level gecko genome reveals the dynamic sex chromosomes of Neotropical dwarf geckos (Sphaerodactylidae: Sphaerodactylus).</title>
        <authorList>
            <person name="Pinto B.J."/>
            <person name="Keating S.E."/>
            <person name="Gamble T."/>
        </authorList>
    </citation>
    <scope>NUCLEOTIDE SEQUENCE</scope>
    <source>
        <strain evidence="1">TG3544</strain>
    </source>
</reference>
<evidence type="ECO:0000313" key="2">
    <source>
        <dbReference type="Proteomes" id="UP000827872"/>
    </source>
</evidence>
<dbReference type="EMBL" id="CM037621">
    <property type="protein sequence ID" value="KAH8002040.1"/>
    <property type="molecule type" value="Genomic_DNA"/>
</dbReference>
<protein>
    <submittedName>
        <fullName evidence="1">Uncharacterized protein</fullName>
    </submittedName>
</protein>
<keyword evidence="2" id="KW-1185">Reference proteome</keyword>
<evidence type="ECO:0000313" key="1">
    <source>
        <dbReference type="EMBL" id="KAH8002040.1"/>
    </source>
</evidence>
<name>A0ACB8FAL8_9SAUR</name>
<sequence>MHLVPSPLPGQPTKPHMYRTTPSFLVNLEAPTLRKCPSDKLVEETDRPPQLLLAPLLAVSHDARPQWQGGAWLSFFARPSVLRRPSQNNFRSGTAKFGLPANSTGGEEGPLCRVILQGLVVPEALSKQLLGRRDGSAETRPELGSPASQPASQPEKVPALPGDSGFRAVQPENLQDRKASPGGARRSRCNPESLRRSAVGGSLSLDWPRCKVAERSSGEREVKREPRRQRLRGGGLPGSRPEDRRTRRPLPGQGSLSPAEKSAENLGITYLGPVALGTLQLGKGTGNHQDSRGQRKGKDDQ</sequence>